<reference evidence="1" key="1">
    <citation type="submission" date="2021-02" db="EMBL/GenBank/DDBJ databases">
        <authorList>
            <person name="Syme A R."/>
            <person name="Syme A R."/>
            <person name="Moolhuijzen P."/>
        </authorList>
    </citation>
    <scope>NUCLEOTIDE SEQUENCE</scope>
    <source>
        <strain evidence="1">W1-1</strain>
    </source>
</reference>
<dbReference type="Proteomes" id="UP000472372">
    <property type="component" value="Chromosome 7"/>
</dbReference>
<protein>
    <submittedName>
        <fullName evidence="1">Uncharacterized protein</fullName>
    </submittedName>
</protein>
<dbReference type="AlphaFoldDB" id="A0A6S6W7Q3"/>
<evidence type="ECO:0000313" key="2">
    <source>
        <dbReference type="Proteomes" id="UP000472372"/>
    </source>
</evidence>
<dbReference type="EMBL" id="HG992983">
    <property type="protein sequence ID" value="CAE7194308.1"/>
    <property type="molecule type" value="Genomic_DNA"/>
</dbReference>
<organism evidence="1 2">
    <name type="scientific">Pyrenophora teres f. teres</name>
    <dbReference type="NCBI Taxonomy" id="97479"/>
    <lineage>
        <taxon>Eukaryota</taxon>
        <taxon>Fungi</taxon>
        <taxon>Dikarya</taxon>
        <taxon>Ascomycota</taxon>
        <taxon>Pezizomycotina</taxon>
        <taxon>Dothideomycetes</taxon>
        <taxon>Pleosporomycetidae</taxon>
        <taxon>Pleosporales</taxon>
        <taxon>Pleosporineae</taxon>
        <taxon>Pleosporaceae</taxon>
        <taxon>Pyrenophora</taxon>
    </lineage>
</organism>
<sequence length="141" mass="16215">MKVKDCDIITSRNDLTSPLLRLLPELRNIVFAYVLEPTKCYVVKSPTGPESCIWPFTTLQICRQMHFELAPMILSDDQTDKSQLSFSTIFSILIVPHWQKYSFGWSFCVKVPQLNRRCIFIGLVKASEANLKEPESSCRLL</sequence>
<evidence type="ECO:0000313" key="1">
    <source>
        <dbReference type="EMBL" id="CAE7194308.1"/>
    </source>
</evidence>
<accession>A0A6S6W7Q3</accession>
<proteinExistence type="predicted"/>
<name>A0A6S6W7Q3_9PLEO</name>
<gene>
    <name evidence="1" type="ORF">PTTW11_07926</name>
</gene>